<dbReference type="OrthoDB" id="2084738at2"/>
<protein>
    <submittedName>
        <fullName evidence="1">Uncharacterized protein</fullName>
    </submittedName>
</protein>
<dbReference type="EMBL" id="NIBG01000015">
    <property type="protein sequence ID" value="PAB58456.1"/>
    <property type="molecule type" value="Genomic_DNA"/>
</dbReference>
<reference evidence="1 2" key="1">
    <citation type="submission" date="2017-06" db="EMBL/GenBank/DDBJ databases">
        <title>Draft genome sequence of anaerobic fermentative bacterium Anaeromicrobium sediminis DY2726D isolated from West Pacific Ocean sediments.</title>
        <authorList>
            <person name="Zeng X."/>
        </authorList>
    </citation>
    <scope>NUCLEOTIDE SEQUENCE [LARGE SCALE GENOMIC DNA]</scope>
    <source>
        <strain evidence="1 2">DY2726D</strain>
    </source>
</reference>
<keyword evidence="2" id="KW-1185">Reference proteome</keyword>
<accession>A0A267MFY0</accession>
<organism evidence="1 2">
    <name type="scientific">Anaeromicrobium sediminis</name>
    <dbReference type="NCBI Taxonomy" id="1478221"/>
    <lineage>
        <taxon>Bacteria</taxon>
        <taxon>Bacillati</taxon>
        <taxon>Bacillota</taxon>
        <taxon>Clostridia</taxon>
        <taxon>Peptostreptococcales</taxon>
        <taxon>Thermotaleaceae</taxon>
        <taxon>Anaeromicrobium</taxon>
    </lineage>
</organism>
<evidence type="ECO:0000313" key="1">
    <source>
        <dbReference type="EMBL" id="PAB58456.1"/>
    </source>
</evidence>
<dbReference type="RefSeq" id="WP_095134586.1">
    <property type="nucleotide sequence ID" value="NZ_NIBG01000015.1"/>
</dbReference>
<dbReference type="AlphaFoldDB" id="A0A267MFY0"/>
<name>A0A267MFY0_9FIRM</name>
<gene>
    <name evidence="1" type="ORF">CCE28_15215</name>
</gene>
<comment type="caution">
    <text evidence="1">The sequence shown here is derived from an EMBL/GenBank/DDBJ whole genome shotgun (WGS) entry which is preliminary data.</text>
</comment>
<evidence type="ECO:0000313" key="2">
    <source>
        <dbReference type="Proteomes" id="UP000216024"/>
    </source>
</evidence>
<dbReference type="Proteomes" id="UP000216024">
    <property type="component" value="Unassembled WGS sequence"/>
</dbReference>
<sequence length="242" mass="28491">MVGRIATGLFQGLAAEAFISNYRKSNKGKQIQRRWHRMFENIHGQSIGLNRKTVQHIGSTSSVKRYFYKTFEPMAGIVTTRDLSMAVGIELSDRDIRVRPHDVRQLSRAIRNEWIKILISTEVIQDAMSVLGKNVRDHLEDDHDKNEIEETIGDRVKLREAYFKTYHQEEEDDIVRVGYNYNALTTDVTTNKFKADIKTNKFSGFEMGFYRKGYDYTLISDEEERKFHTMNKKYTREYIHFK</sequence>
<proteinExistence type="predicted"/>